<evidence type="ECO:0000313" key="6">
    <source>
        <dbReference type="EMBL" id="SDP91940.1"/>
    </source>
</evidence>
<gene>
    <name evidence="6" type="ORF">SAMN05421507_120117</name>
</gene>
<dbReference type="EMBL" id="FNIX01000020">
    <property type="protein sequence ID" value="SDP91940.1"/>
    <property type="molecule type" value="Genomic_DNA"/>
</dbReference>
<keyword evidence="2 6" id="KW-0238">DNA-binding</keyword>
<dbReference type="InterPro" id="IPR036388">
    <property type="entry name" value="WH-like_DNA-bd_sf"/>
</dbReference>
<accession>A0A1H0WMJ3</accession>
<dbReference type="PROSITE" id="PS01117">
    <property type="entry name" value="HTH_MARR_1"/>
    <property type="match status" value="1"/>
</dbReference>
<evidence type="ECO:0000256" key="2">
    <source>
        <dbReference type="ARBA" id="ARBA00023125"/>
    </source>
</evidence>
<reference evidence="7" key="1">
    <citation type="submission" date="2016-10" db="EMBL/GenBank/DDBJ databases">
        <authorList>
            <person name="Varghese N."/>
            <person name="Submissions S."/>
        </authorList>
    </citation>
    <scope>NUCLEOTIDE SEQUENCE [LARGE SCALE GENOMIC DNA]</scope>
    <source>
        <strain evidence="7">CGMCC 4.6609</strain>
    </source>
</reference>
<dbReference type="PANTHER" id="PTHR33164">
    <property type="entry name" value="TRANSCRIPTIONAL REGULATOR, MARR FAMILY"/>
    <property type="match status" value="1"/>
</dbReference>
<keyword evidence="7" id="KW-1185">Reference proteome</keyword>
<proteinExistence type="predicted"/>
<dbReference type="InterPro" id="IPR023187">
    <property type="entry name" value="Tscrpt_reg_MarR-type_CS"/>
</dbReference>
<dbReference type="PANTHER" id="PTHR33164:SF104">
    <property type="entry name" value="TRANSCRIPTIONAL REGULATORY PROTEIN"/>
    <property type="match status" value="1"/>
</dbReference>
<organism evidence="6 7">
    <name type="scientific">Lentzea jiangxiensis</name>
    <dbReference type="NCBI Taxonomy" id="641025"/>
    <lineage>
        <taxon>Bacteria</taxon>
        <taxon>Bacillati</taxon>
        <taxon>Actinomycetota</taxon>
        <taxon>Actinomycetes</taxon>
        <taxon>Pseudonocardiales</taxon>
        <taxon>Pseudonocardiaceae</taxon>
        <taxon>Lentzea</taxon>
    </lineage>
</organism>
<dbReference type="GO" id="GO:0003677">
    <property type="term" value="F:DNA binding"/>
    <property type="evidence" value="ECO:0007669"/>
    <property type="project" value="UniProtKB-KW"/>
</dbReference>
<dbReference type="STRING" id="641025.SAMN05421507_120117"/>
<dbReference type="GO" id="GO:0006950">
    <property type="term" value="P:response to stress"/>
    <property type="evidence" value="ECO:0007669"/>
    <property type="project" value="TreeGrafter"/>
</dbReference>
<dbReference type="InterPro" id="IPR036390">
    <property type="entry name" value="WH_DNA-bd_sf"/>
</dbReference>
<evidence type="ECO:0000256" key="3">
    <source>
        <dbReference type="ARBA" id="ARBA00023163"/>
    </source>
</evidence>
<sequence length="211" mass="23320">MGSAARVRERRGPRRIYHRGMGDRGADDIDAEVESWRAAVPAIDPVKYLDFLATEIAAPHGLNRADYEILARLFWIGPPHRLTPKQFANGTLSPATTITSRLDRLEKAGLVVRELDPSDRRSSPATLTDAGREIFLRTVAGQAERERDLFTALPGTDLETLRDLLRQVVEVLSGDLEPAPRRTFDSEVATRCPSDGDHATPVPPDSDTRMG</sequence>
<dbReference type="InterPro" id="IPR000835">
    <property type="entry name" value="HTH_MarR-typ"/>
</dbReference>
<evidence type="ECO:0000256" key="4">
    <source>
        <dbReference type="SAM" id="MobiDB-lite"/>
    </source>
</evidence>
<dbReference type="SMART" id="SM00347">
    <property type="entry name" value="HTH_MARR"/>
    <property type="match status" value="1"/>
</dbReference>
<evidence type="ECO:0000313" key="7">
    <source>
        <dbReference type="Proteomes" id="UP000199691"/>
    </source>
</evidence>
<feature type="region of interest" description="Disordered" evidence="4">
    <location>
        <begin position="182"/>
        <end position="211"/>
    </location>
</feature>
<dbReference type="SUPFAM" id="SSF46785">
    <property type="entry name" value="Winged helix' DNA-binding domain"/>
    <property type="match status" value="1"/>
</dbReference>
<dbReference type="AlphaFoldDB" id="A0A1H0WMJ3"/>
<keyword evidence="3" id="KW-0804">Transcription</keyword>
<dbReference type="Pfam" id="PF12802">
    <property type="entry name" value="MarR_2"/>
    <property type="match status" value="1"/>
</dbReference>
<dbReference type="InterPro" id="IPR039422">
    <property type="entry name" value="MarR/SlyA-like"/>
</dbReference>
<evidence type="ECO:0000256" key="1">
    <source>
        <dbReference type="ARBA" id="ARBA00023015"/>
    </source>
</evidence>
<name>A0A1H0WMJ3_9PSEU</name>
<feature type="domain" description="HTH marR-type" evidence="5">
    <location>
        <begin position="1"/>
        <end position="170"/>
    </location>
</feature>
<dbReference type="OrthoDB" id="3237509at2"/>
<evidence type="ECO:0000259" key="5">
    <source>
        <dbReference type="PROSITE" id="PS50995"/>
    </source>
</evidence>
<dbReference type="Gene3D" id="1.10.10.10">
    <property type="entry name" value="Winged helix-like DNA-binding domain superfamily/Winged helix DNA-binding domain"/>
    <property type="match status" value="1"/>
</dbReference>
<dbReference type="Proteomes" id="UP000199691">
    <property type="component" value="Unassembled WGS sequence"/>
</dbReference>
<keyword evidence="1" id="KW-0805">Transcription regulation</keyword>
<dbReference type="GO" id="GO:0003700">
    <property type="term" value="F:DNA-binding transcription factor activity"/>
    <property type="evidence" value="ECO:0007669"/>
    <property type="project" value="InterPro"/>
</dbReference>
<protein>
    <submittedName>
        <fullName evidence="6">DNA-binding transcriptional regulator, MarR family</fullName>
    </submittedName>
</protein>
<dbReference type="PROSITE" id="PS50995">
    <property type="entry name" value="HTH_MARR_2"/>
    <property type="match status" value="1"/>
</dbReference>
<dbReference type="PRINTS" id="PR00598">
    <property type="entry name" value="HTHMARR"/>
</dbReference>